<dbReference type="Pfam" id="PF09923">
    <property type="entry name" value="DUF2155"/>
    <property type="match status" value="1"/>
</dbReference>
<organism evidence="2 3">
    <name type="scientific">Hyphomicrobium denitrificans (strain ATCC 51888 / DSM 1869 / NCIMB 11706 / TK 0415)</name>
    <dbReference type="NCBI Taxonomy" id="582899"/>
    <lineage>
        <taxon>Bacteria</taxon>
        <taxon>Pseudomonadati</taxon>
        <taxon>Pseudomonadota</taxon>
        <taxon>Alphaproteobacteria</taxon>
        <taxon>Hyphomicrobiales</taxon>
        <taxon>Hyphomicrobiaceae</taxon>
        <taxon>Hyphomicrobium</taxon>
    </lineage>
</organism>
<sequence>MIRKTPGFGVNKLTLTNVPSIGPVLNRSLLTPFPNAPESAVRAAMFAARLAAFGAVVCLLGPASPARADRIENGVAVFSALDKVTARISKFEVELNKTVEFGALRVTPRSCYSRPPTEEPKTTTFVEVDETQLDGTEKRIFTGWMFAESPGIYGLEHPTYDVWLTDCEKPRRSVAEKKPAPAEAPSEGNDAATAEAPPPAGDSDLPPEFRRRVRR</sequence>
<protein>
    <recommendedName>
        <fullName evidence="4">Cellulase-like protein</fullName>
    </recommendedName>
</protein>
<keyword evidence="3" id="KW-1185">Reference proteome</keyword>
<dbReference type="RefSeq" id="WP_013214981.1">
    <property type="nucleotide sequence ID" value="NC_014313.1"/>
</dbReference>
<dbReference type="eggNOG" id="COG4765">
    <property type="taxonomic scope" value="Bacteria"/>
</dbReference>
<dbReference type="STRING" id="582899.Hden_0952"/>
<evidence type="ECO:0000256" key="1">
    <source>
        <dbReference type="SAM" id="MobiDB-lite"/>
    </source>
</evidence>
<dbReference type="Proteomes" id="UP000002033">
    <property type="component" value="Chromosome"/>
</dbReference>
<name>D8JUV0_HYPDA</name>
<feature type="region of interest" description="Disordered" evidence="1">
    <location>
        <begin position="171"/>
        <end position="215"/>
    </location>
</feature>
<evidence type="ECO:0000313" key="2">
    <source>
        <dbReference type="EMBL" id="ADJ22766.1"/>
    </source>
</evidence>
<accession>D8JUV0</accession>
<evidence type="ECO:0000313" key="3">
    <source>
        <dbReference type="Proteomes" id="UP000002033"/>
    </source>
</evidence>
<dbReference type="AlphaFoldDB" id="D8JUV0"/>
<dbReference type="KEGG" id="hdn:Hden_0952"/>
<proteinExistence type="predicted"/>
<reference evidence="3" key="1">
    <citation type="journal article" date="2011" name="J. Bacteriol.">
        <title>Genome sequences of eight morphologically diverse alphaproteobacteria.</title>
        <authorList>
            <consortium name="US DOE Joint Genome Institute"/>
            <person name="Brown P.J."/>
            <person name="Kysela D.T."/>
            <person name="Buechlein A."/>
            <person name="Hemmerich C."/>
            <person name="Brun Y.V."/>
        </authorList>
    </citation>
    <scope>NUCLEOTIDE SEQUENCE [LARGE SCALE GENOMIC DNA]</scope>
    <source>
        <strain evidence="3">ATCC 51888 / DSM 1869 / NCIB 11706 / TK 0415</strain>
    </source>
</reference>
<feature type="compositionally biased region" description="Basic and acidic residues" evidence="1">
    <location>
        <begin position="171"/>
        <end position="180"/>
    </location>
</feature>
<dbReference type="InterPro" id="IPR019225">
    <property type="entry name" value="DUF2155"/>
</dbReference>
<dbReference type="EMBL" id="CP002083">
    <property type="protein sequence ID" value="ADJ22766.1"/>
    <property type="molecule type" value="Genomic_DNA"/>
</dbReference>
<gene>
    <name evidence="2" type="ordered locus">Hden_0952</name>
</gene>
<evidence type="ECO:0008006" key="4">
    <source>
        <dbReference type="Google" id="ProtNLM"/>
    </source>
</evidence>
<dbReference type="HOGENOM" id="CLU_111521_1_0_5"/>